<evidence type="ECO:0000313" key="3">
    <source>
        <dbReference type="EMBL" id="CAA7046388.1"/>
    </source>
</evidence>
<keyword evidence="4" id="KW-1185">Reference proteome</keyword>
<feature type="region of interest" description="Disordered" evidence="1">
    <location>
        <begin position="1"/>
        <end position="22"/>
    </location>
</feature>
<comment type="caution">
    <text evidence="3">The sequence shown here is derived from an EMBL/GenBank/DDBJ whole genome shotgun (WGS) entry which is preliminary data.</text>
</comment>
<dbReference type="GO" id="GO:0004523">
    <property type="term" value="F:RNA-DNA hybrid ribonuclease activity"/>
    <property type="evidence" value="ECO:0007669"/>
    <property type="project" value="InterPro"/>
</dbReference>
<organism evidence="3 4">
    <name type="scientific">Microthlaspi erraticum</name>
    <dbReference type="NCBI Taxonomy" id="1685480"/>
    <lineage>
        <taxon>Eukaryota</taxon>
        <taxon>Viridiplantae</taxon>
        <taxon>Streptophyta</taxon>
        <taxon>Embryophyta</taxon>
        <taxon>Tracheophyta</taxon>
        <taxon>Spermatophyta</taxon>
        <taxon>Magnoliopsida</taxon>
        <taxon>eudicotyledons</taxon>
        <taxon>Gunneridae</taxon>
        <taxon>Pentapetalae</taxon>
        <taxon>rosids</taxon>
        <taxon>malvids</taxon>
        <taxon>Brassicales</taxon>
        <taxon>Brassicaceae</taxon>
        <taxon>Coluteocarpeae</taxon>
        <taxon>Microthlaspi</taxon>
    </lineage>
</organism>
<dbReference type="EMBL" id="CACVBM020001344">
    <property type="protein sequence ID" value="CAA7046388.1"/>
    <property type="molecule type" value="Genomic_DNA"/>
</dbReference>
<protein>
    <recommendedName>
        <fullName evidence="2">RNase H type-1 domain-containing protein</fullName>
    </recommendedName>
</protein>
<dbReference type="InterPro" id="IPR002156">
    <property type="entry name" value="RNaseH_domain"/>
</dbReference>
<dbReference type="Proteomes" id="UP000467841">
    <property type="component" value="Unassembled WGS sequence"/>
</dbReference>
<gene>
    <name evidence="3" type="ORF">MERR_LOCUS33623</name>
</gene>
<dbReference type="AlphaFoldDB" id="A0A6D2KE18"/>
<accession>A0A6D2KE18</accession>
<feature type="compositionally biased region" description="Basic and acidic residues" evidence="1">
    <location>
        <begin position="1"/>
        <end position="11"/>
    </location>
</feature>
<dbReference type="GO" id="GO:0003676">
    <property type="term" value="F:nucleic acid binding"/>
    <property type="evidence" value="ECO:0007669"/>
    <property type="project" value="InterPro"/>
</dbReference>
<proteinExistence type="predicted"/>
<evidence type="ECO:0000259" key="2">
    <source>
        <dbReference type="Pfam" id="PF13456"/>
    </source>
</evidence>
<reference evidence="3" key="1">
    <citation type="submission" date="2020-01" db="EMBL/GenBank/DDBJ databases">
        <authorList>
            <person name="Mishra B."/>
        </authorList>
    </citation>
    <scope>NUCLEOTIDE SEQUENCE [LARGE SCALE GENOMIC DNA]</scope>
</reference>
<sequence>MILPKIDDPKPSGKPLPNKTSGNFGITPQRLYRLYFKGLVREHSLAGFGVAICDQYDKLLFQMKGPIHSPNVTVLESELTALQRGLTEAATLRINHLSIYFDYQPLYKLGVTIQVRNEDVAHSEWGEL</sequence>
<feature type="domain" description="RNase H type-1" evidence="2">
    <location>
        <begin position="40"/>
        <end position="109"/>
    </location>
</feature>
<dbReference type="OrthoDB" id="1744543at2759"/>
<dbReference type="Pfam" id="PF13456">
    <property type="entry name" value="RVT_3"/>
    <property type="match status" value="1"/>
</dbReference>
<evidence type="ECO:0000256" key="1">
    <source>
        <dbReference type="SAM" id="MobiDB-lite"/>
    </source>
</evidence>
<evidence type="ECO:0000313" key="4">
    <source>
        <dbReference type="Proteomes" id="UP000467841"/>
    </source>
</evidence>
<dbReference type="InterPro" id="IPR036397">
    <property type="entry name" value="RNaseH_sf"/>
</dbReference>
<name>A0A6D2KE18_9BRAS</name>
<dbReference type="Gene3D" id="3.30.420.10">
    <property type="entry name" value="Ribonuclease H-like superfamily/Ribonuclease H"/>
    <property type="match status" value="1"/>
</dbReference>